<evidence type="ECO:0000313" key="12">
    <source>
        <dbReference type="EnsemblMetazoa" id="PHUM362280-PA"/>
    </source>
</evidence>
<dbReference type="HAMAP" id="MF_00165">
    <property type="entry name" value="Thymidylate_kinase"/>
    <property type="match status" value="1"/>
</dbReference>
<keyword evidence="4 11" id="KW-0808">Transferase</keyword>
<dbReference type="InParanoid" id="E0VPN9"/>
<dbReference type="InterPro" id="IPR039430">
    <property type="entry name" value="Thymidylate_kin-like_dom"/>
</dbReference>
<dbReference type="PROSITE" id="PS01331">
    <property type="entry name" value="THYMIDYLATE_KINASE"/>
    <property type="match status" value="1"/>
</dbReference>
<dbReference type="EMBL" id="AAZO01004208">
    <property type="status" value="NOT_ANNOTATED_CDS"/>
    <property type="molecule type" value="Genomic_DNA"/>
</dbReference>
<evidence type="ECO:0000256" key="3">
    <source>
        <dbReference type="ARBA" id="ARBA00012980"/>
    </source>
</evidence>
<evidence type="ECO:0000313" key="13">
    <source>
        <dbReference type="Proteomes" id="UP000009046"/>
    </source>
</evidence>
<feature type="compositionally biased region" description="Polar residues" evidence="9">
    <location>
        <begin position="12"/>
        <end position="25"/>
    </location>
</feature>
<comment type="pathway">
    <text evidence="1">Pyrimidine metabolism; dTTP biosynthesis.</text>
</comment>
<keyword evidence="5" id="KW-0545">Nucleotide biosynthesis</keyword>
<protein>
    <recommendedName>
        <fullName evidence="3">dTMP kinase</fullName>
        <ecNumber evidence="3">2.7.4.9</ecNumber>
    </recommendedName>
</protein>
<dbReference type="GO" id="GO:0006235">
    <property type="term" value="P:dTTP biosynthetic process"/>
    <property type="evidence" value="ECO:0007669"/>
    <property type="project" value="TreeGrafter"/>
</dbReference>
<dbReference type="RefSeq" id="XP_002428083.1">
    <property type="nucleotide sequence ID" value="XM_002428038.1"/>
</dbReference>
<dbReference type="GO" id="GO:0006233">
    <property type="term" value="P:dTDP biosynthetic process"/>
    <property type="evidence" value="ECO:0007669"/>
    <property type="project" value="InterPro"/>
</dbReference>
<dbReference type="CDD" id="cd01672">
    <property type="entry name" value="TMPK"/>
    <property type="match status" value="1"/>
</dbReference>
<proteinExistence type="inferred from homology"/>
<evidence type="ECO:0000256" key="9">
    <source>
        <dbReference type="SAM" id="MobiDB-lite"/>
    </source>
</evidence>
<dbReference type="AlphaFoldDB" id="E0VPN9"/>
<feature type="domain" description="Thymidylate kinase-like" evidence="10">
    <location>
        <begin position="421"/>
        <end position="581"/>
    </location>
</feature>
<evidence type="ECO:0000256" key="6">
    <source>
        <dbReference type="ARBA" id="ARBA00022741"/>
    </source>
</evidence>
<sequence>MTQLDALEKINPNKSTSGKSISNPTYEGKYFPGKPGEFHKSNENTLFSNFKEAEQLLSNENFESQFPYITACKNFNDILSIGTNCDKENFVSSPAFLKFCTELEKNLQKFTNKHYLIILNMLNAFNVPENSKLYVKVLKILGDNFNLLDSLEVLILYKEIGNLNKNKEAQVLKSACLEFMTHCFDSKMSLNVSLNTLISFVVHPIYPDFLKENLVLKALNIYNRWKIIFLYQCTSLLCPDYKGLEKFTDTFINNLTENVFSTVDSYKWMNVVQPSFGGEDYVLKHCITSFQHSISYVIVLDENNRPINLSNYKNLTENRYTFKVEDIKLQPNHKMILILEHKPWLNLHYANVSMITGIGELYFKTLEGFGYNFIYLPSDKIDTIAESEIKPYFESLFEKKFGKLNNTLTNSDNLPGALIVFEGCDRAGKTTQCKKLVEKLNELGIKSQFMQFPEDLNDQTVHLLFSANRWENQPKMVKLLHEEVTLIVDRYSFSGVAYSAAKPGMDFKWCYKPEIGLPKPDLVFLLYVPVNVLKKRIGFGEERYENNDFQQSVFDNYIKMKDDTWHLIDASKNINEIHEDILKQTQRIIHEVKNSEIKKFN</sequence>
<dbReference type="CTD" id="8232185"/>
<evidence type="ECO:0000256" key="5">
    <source>
        <dbReference type="ARBA" id="ARBA00022727"/>
    </source>
</evidence>
<comment type="similarity">
    <text evidence="2">Belongs to the thymidylate kinase family.</text>
</comment>
<dbReference type="InterPro" id="IPR018095">
    <property type="entry name" value="Thymidylate_kin_CS"/>
</dbReference>
<dbReference type="Proteomes" id="UP000009046">
    <property type="component" value="Unassembled WGS sequence"/>
</dbReference>
<evidence type="ECO:0000256" key="7">
    <source>
        <dbReference type="ARBA" id="ARBA00022777"/>
    </source>
</evidence>
<dbReference type="PANTHER" id="PTHR10344:SF1">
    <property type="entry name" value="THYMIDYLATE KINASE"/>
    <property type="match status" value="1"/>
</dbReference>
<keyword evidence="8" id="KW-0067">ATP-binding</keyword>
<reference evidence="11" key="2">
    <citation type="submission" date="2007-04" db="EMBL/GenBank/DDBJ databases">
        <title>The genome of the human body louse.</title>
        <authorList>
            <consortium name="The Human Body Louse Genome Consortium"/>
            <person name="Kirkness E."/>
            <person name="Walenz B."/>
            <person name="Hass B."/>
            <person name="Bruggner R."/>
            <person name="Strausberg R."/>
        </authorList>
    </citation>
    <scope>NUCLEOTIDE SEQUENCE</scope>
    <source>
        <strain evidence="11">USDA</strain>
    </source>
</reference>
<dbReference type="Pfam" id="PF02223">
    <property type="entry name" value="Thymidylate_kin"/>
    <property type="match status" value="1"/>
</dbReference>
<dbReference type="InterPro" id="IPR018094">
    <property type="entry name" value="Thymidylate_kinase"/>
</dbReference>
<dbReference type="InterPro" id="IPR027417">
    <property type="entry name" value="P-loop_NTPase"/>
</dbReference>
<dbReference type="VEuPathDB" id="VectorBase:PHUM362280"/>
<gene>
    <name evidence="12" type="primary">8232185</name>
    <name evidence="11" type="ORF">Phum_PHUM362280</name>
</gene>
<dbReference type="NCBIfam" id="TIGR00041">
    <property type="entry name" value="DTMP_kinase"/>
    <property type="match status" value="1"/>
</dbReference>
<dbReference type="EC" id="2.7.4.9" evidence="3"/>
<name>E0VPN9_PEDHC</name>
<dbReference type="GO" id="GO:0004550">
    <property type="term" value="F:nucleoside diphosphate kinase activity"/>
    <property type="evidence" value="ECO:0007669"/>
    <property type="project" value="TreeGrafter"/>
</dbReference>
<dbReference type="HOGENOM" id="CLU_454408_0_0_1"/>
<evidence type="ECO:0000256" key="2">
    <source>
        <dbReference type="ARBA" id="ARBA00009776"/>
    </source>
</evidence>
<dbReference type="Gene3D" id="3.40.50.300">
    <property type="entry name" value="P-loop containing nucleotide triphosphate hydrolases"/>
    <property type="match status" value="1"/>
</dbReference>
<dbReference type="GO" id="GO:0005739">
    <property type="term" value="C:mitochondrion"/>
    <property type="evidence" value="ECO:0007669"/>
    <property type="project" value="TreeGrafter"/>
</dbReference>
<dbReference type="GO" id="GO:0005634">
    <property type="term" value="C:nucleus"/>
    <property type="evidence" value="ECO:0007669"/>
    <property type="project" value="TreeGrafter"/>
</dbReference>
<dbReference type="SUPFAM" id="SSF52540">
    <property type="entry name" value="P-loop containing nucleoside triphosphate hydrolases"/>
    <property type="match status" value="1"/>
</dbReference>
<evidence type="ECO:0000259" key="10">
    <source>
        <dbReference type="Pfam" id="PF02223"/>
    </source>
</evidence>
<dbReference type="STRING" id="121224.E0VPN9"/>
<keyword evidence="7 11" id="KW-0418">Kinase</keyword>
<organism>
    <name type="scientific">Pediculus humanus subsp. corporis</name>
    <name type="common">Body louse</name>
    <dbReference type="NCBI Taxonomy" id="121224"/>
    <lineage>
        <taxon>Eukaryota</taxon>
        <taxon>Metazoa</taxon>
        <taxon>Ecdysozoa</taxon>
        <taxon>Arthropoda</taxon>
        <taxon>Hexapoda</taxon>
        <taxon>Insecta</taxon>
        <taxon>Pterygota</taxon>
        <taxon>Neoptera</taxon>
        <taxon>Paraneoptera</taxon>
        <taxon>Psocodea</taxon>
        <taxon>Troctomorpha</taxon>
        <taxon>Phthiraptera</taxon>
        <taxon>Anoplura</taxon>
        <taxon>Pediculidae</taxon>
        <taxon>Pediculus</taxon>
    </lineage>
</organism>
<evidence type="ECO:0000256" key="8">
    <source>
        <dbReference type="ARBA" id="ARBA00022840"/>
    </source>
</evidence>
<keyword evidence="13" id="KW-1185">Reference proteome</keyword>
<dbReference type="EnsemblMetazoa" id="PHUM362280-RA">
    <property type="protein sequence ID" value="PHUM362280-PA"/>
    <property type="gene ID" value="PHUM362280"/>
</dbReference>
<evidence type="ECO:0000256" key="4">
    <source>
        <dbReference type="ARBA" id="ARBA00022679"/>
    </source>
</evidence>
<dbReference type="GO" id="GO:0004798">
    <property type="term" value="F:dTMP kinase activity"/>
    <property type="evidence" value="ECO:0007669"/>
    <property type="project" value="UniProtKB-EC"/>
</dbReference>
<dbReference type="GO" id="GO:0005524">
    <property type="term" value="F:ATP binding"/>
    <property type="evidence" value="ECO:0007669"/>
    <property type="project" value="UniProtKB-KW"/>
</dbReference>
<feature type="region of interest" description="Disordered" evidence="9">
    <location>
        <begin position="1"/>
        <end position="26"/>
    </location>
</feature>
<evidence type="ECO:0000313" key="11">
    <source>
        <dbReference type="EMBL" id="EEB15345.1"/>
    </source>
</evidence>
<reference evidence="11" key="1">
    <citation type="submission" date="2007-04" db="EMBL/GenBank/DDBJ databases">
        <title>Annotation of Pediculus humanus corporis strain USDA.</title>
        <authorList>
            <person name="Kirkness E."/>
            <person name="Hannick L."/>
            <person name="Hass B."/>
            <person name="Bruggner R."/>
            <person name="Lawson D."/>
            <person name="Bidwell S."/>
            <person name="Joardar V."/>
            <person name="Caler E."/>
            <person name="Walenz B."/>
            <person name="Inman J."/>
            <person name="Schobel S."/>
            <person name="Galinsky K."/>
            <person name="Amedeo P."/>
            <person name="Strausberg R."/>
        </authorList>
    </citation>
    <scope>NUCLEOTIDE SEQUENCE</scope>
    <source>
        <strain evidence="11">USDA</strain>
    </source>
</reference>
<dbReference type="GO" id="GO:0006227">
    <property type="term" value="P:dUDP biosynthetic process"/>
    <property type="evidence" value="ECO:0007669"/>
    <property type="project" value="TreeGrafter"/>
</dbReference>
<accession>E0VPN9</accession>
<keyword evidence="6" id="KW-0547">Nucleotide-binding</keyword>
<reference evidence="12" key="3">
    <citation type="submission" date="2020-05" db="UniProtKB">
        <authorList>
            <consortium name="EnsemblMetazoa"/>
        </authorList>
    </citation>
    <scope>IDENTIFICATION</scope>
    <source>
        <strain evidence="12">USDA</strain>
    </source>
</reference>
<dbReference type="GO" id="GO:0005829">
    <property type="term" value="C:cytosol"/>
    <property type="evidence" value="ECO:0007669"/>
    <property type="project" value="TreeGrafter"/>
</dbReference>
<dbReference type="PANTHER" id="PTHR10344">
    <property type="entry name" value="THYMIDYLATE KINASE"/>
    <property type="match status" value="1"/>
</dbReference>
<dbReference type="eggNOG" id="KOG3327">
    <property type="taxonomic scope" value="Eukaryota"/>
</dbReference>
<dbReference type="EMBL" id="DS235366">
    <property type="protein sequence ID" value="EEB15345.1"/>
    <property type="molecule type" value="Genomic_DNA"/>
</dbReference>
<dbReference type="GeneID" id="8232185"/>
<dbReference type="OrthoDB" id="425602at2759"/>
<dbReference type="KEGG" id="phu:Phum_PHUM362280"/>
<evidence type="ECO:0000256" key="1">
    <source>
        <dbReference type="ARBA" id="ARBA00004992"/>
    </source>
</evidence>